<dbReference type="PANTHER" id="PTHR43298:SF2">
    <property type="entry name" value="FMN_FAD EXPORTER YEEO-RELATED"/>
    <property type="match status" value="1"/>
</dbReference>
<reference evidence="11 12" key="1">
    <citation type="journal article" date="2016" name="Nat. Biotechnol.">
        <title>Measurement of bacterial replication rates in microbial communities.</title>
        <authorList>
            <person name="Brown C.T."/>
            <person name="Olm M.R."/>
            <person name="Thomas B.C."/>
            <person name="Banfield J.F."/>
        </authorList>
    </citation>
    <scope>NUCLEOTIDE SEQUENCE [LARGE SCALE GENOMIC DNA]</scope>
    <source>
        <strain evidence="11">CAG:67_53_122</strain>
    </source>
</reference>
<evidence type="ECO:0000256" key="10">
    <source>
        <dbReference type="SAM" id="Phobius"/>
    </source>
</evidence>
<dbReference type="PANTHER" id="PTHR43298">
    <property type="entry name" value="MULTIDRUG RESISTANCE PROTEIN NORM-RELATED"/>
    <property type="match status" value="1"/>
</dbReference>
<evidence type="ECO:0000256" key="6">
    <source>
        <dbReference type="ARBA" id="ARBA00022989"/>
    </source>
</evidence>
<keyword evidence="3" id="KW-0050">Antiport</keyword>
<dbReference type="Proteomes" id="UP000187417">
    <property type="component" value="Unassembled WGS sequence"/>
</dbReference>
<dbReference type="NCBIfam" id="TIGR00797">
    <property type="entry name" value="matE"/>
    <property type="match status" value="1"/>
</dbReference>
<dbReference type="GO" id="GO:0005886">
    <property type="term" value="C:plasma membrane"/>
    <property type="evidence" value="ECO:0007669"/>
    <property type="project" value="UniProtKB-SubCell"/>
</dbReference>
<dbReference type="Pfam" id="PF01554">
    <property type="entry name" value="MatE"/>
    <property type="match status" value="2"/>
</dbReference>
<keyword evidence="2" id="KW-0813">Transport</keyword>
<evidence type="ECO:0000256" key="3">
    <source>
        <dbReference type="ARBA" id="ARBA00022449"/>
    </source>
</evidence>
<dbReference type="AlphaFoldDB" id="A0A1Q6F695"/>
<dbReference type="GO" id="GO:0015297">
    <property type="term" value="F:antiporter activity"/>
    <property type="evidence" value="ECO:0007669"/>
    <property type="project" value="UniProtKB-KW"/>
</dbReference>
<sequence length="440" mass="49468">MRYTNKKILKITFPVLVCLLMEQLIGLTDTAYLGRVGEAELGASALAGIFYLMIFMLGFGFSIGAQILIARRNGAKEYSQIGPLFMQSTAFLLLMALVLFILSKVFVARIMGTLIEAPDVREAAVRYLDYRVYGFFFAYVGSMFRAFYVGTTRTRILTINSIVMVLTNVVLNYLLIFGKFGFPEMGIAGAAIASSISEGVSALFYILYTRYRTDWRRYKFRFTGFDFSLLKQILSLSVWVMIQQGVAFLAWFLFFLCIEHLGKRDLAATNIVRAVSSLIFMFINAFASTASSLVSNLIGAGYTEQIMPLCRKMIRLCFCFVLPLCILAAAIPYWTLRIYTDDVSLIEYAIPSLWVMLTTNIPCTAAFIYQFSVSGTGNTRTALTIVACTSIVYVAYTALLVYGLHADVALCWTADHVYYGCTLTASYLYMRYGNWRARKI</sequence>
<feature type="transmembrane region" description="Helical" evidence="10">
    <location>
        <begin position="90"/>
        <end position="110"/>
    </location>
</feature>
<dbReference type="PIRSF" id="PIRSF006603">
    <property type="entry name" value="DinF"/>
    <property type="match status" value="1"/>
</dbReference>
<keyword evidence="6 10" id="KW-1133">Transmembrane helix</keyword>
<keyword evidence="4" id="KW-1003">Cell membrane</keyword>
<feature type="transmembrane region" description="Helical" evidence="10">
    <location>
        <begin position="130"/>
        <end position="149"/>
    </location>
</feature>
<dbReference type="STRING" id="28117.BHV66_07040"/>
<feature type="transmembrane region" description="Helical" evidence="10">
    <location>
        <begin position="229"/>
        <end position="254"/>
    </location>
</feature>
<proteinExistence type="predicted"/>
<dbReference type="InterPro" id="IPR002528">
    <property type="entry name" value="MATE_fam"/>
</dbReference>
<keyword evidence="5 10" id="KW-0812">Transmembrane</keyword>
<dbReference type="RefSeq" id="WP_278339346.1">
    <property type="nucleotide sequence ID" value="NZ_CAUDCG010000003.1"/>
</dbReference>
<feature type="transmembrane region" description="Helical" evidence="10">
    <location>
        <begin position="187"/>
        <end position="208"/>
    </location>
</feature>
<evidence type="ECO:0000256" key="9">
    <source>
        <dbReference type="ARBA" id="ARBA00031636"/>
    </source>
</evidence>
<organism evidence="11 12">
    <name type="scientific">Alistipes putredinis</name>
    <dbReference type="NCBI Taxonomy" id="28117"/>
    <lineage>
        <taxon>Bacteria</taxon>
        <taxon>Pseudomonadati</taxon>
        <taxon>Bacteroidota</taxon>
        <taxon>Bacteroidia</taxon>
        <taxon>Bacteroidales</taxon>
        <taxon>Rikenellaceae</taxon>
        <taxon>Alistipes</taxon>
    </lineage>
</organism>
<accession>A0A1Q6F695</accession>
<evidence type="ECO:0000256" key="8">
    <source>
        <dbReference type="ARBA" id="ARBA00023136"/>
    </source>
</evidence>
<comment type="subcellular location">
    <subcellularLocation>
        <location evidence="1">Cell membrane</location>
        <topology evidence="1">Multi-pass membrane protein</topology>
    </subcellularLocation>
</comment>
<evidence type="ECO:0000256" key="7">
    <source>
        <dbReference type="ARBA" id="ARBA00023065"/>
    </source>
</evidence>
<keyword evidence="7" id="KW-0406">Ion transport</keyword>
<evidence type="ECO:0000313" key="11">
    <source>
        <dbReference type="EMBL" id="OKY94192.1"/>
    </source>
</evidence>
<protein>
    <recommendedName>
        <fullName evidence="9">Multidrug-efflux transporter</fullName>
    </recommendedName>
</protein>
<feature type="transmembrane region" description="Helical" evidence="10">
    <location>
        <begin position="45"/>
        <end position="69"/>
    </location>
</feature>
<evidence type="ECO:0000256" key="5">
    <source>
        <dbReference type="ARBA" id="ARBA00022692"/>
    </source>
</evidence>
<dbReference type="GO" id="GO:0042910">
    <property type="term" value="F:xenobiotic transmembrane transporter activity"/>
    <property type="evidence" value="ECO:0007669"/>
    <property type="project" value="InterPro"/>
</dbReference>
<feature type="transmembrane region" description="Helical" evidence="10">
    <location>
        <begin position="274"/>
        <end position="302"/>
    </location>
</feature>
<dbReference type="CDD" id="cd13133">
    <property type="entry name" value="MATE_like_7"/>
    <property type="match status" value="1"/>
</dbReference>
<dbReference type="InterPro" id="IPR050222">
    <property type="entry name" value="MATE_MdtK"/>
</dbReference>
<dbReference type="InterPro" id="IPR048279">
    <property type="entry name" value="MdtK-like"/>
</dbReference>
<feature type="transmembrane region" description="Helical" evidence="10">
    <location>
        <begin position="314"/>
        <end position="336"/>
    </location>
</feature>
<gene>
    <name evidence="11" type="ORF">BHV66_07040</name>
</gene>
<dbReference type="EMBL" id="MNQH01000030">
    <property type="protein sequence ID" value="OKY94192.1"/>
    <property type="molecule type" value="Genomic_DNA"/>
</dbReference>
<feature type="transmembrane region" description="Helical" evidence="10">
    <location>
        <begin position="381"/>
        <end position="404"/>
    </location>
</feature>
<feature type="transmembrane region" description="Helical" evidence="10">
    <location>
        <begin position="156"/>
        <end position="175"/>
    </location>
</feature>
<evidence type="ECO:0000313" key="12">
    <source>
        <dbReference type="Proteomes" id="UP000187417"/>
    </source>
</evidence>
<keyword evidence="8 10" id="KW-0472">Membrane</keyword>
<feature type="transmembrane region" description="Helical" evidence="10">
    <location>
        <begin position="416"/>
        <end position="432"/>
    </location>
</feature>
<evidence type="ECO:0000256" key="4">
    <source>
        <dbReference type="ARBA" id="ARBA00022475"/>
    </source>
</evidence>
<feature type="transmembrane region" description="Helical" evidence="10">
    <location>
        <begin position="12"/>
        <end position="33"/>
    </location>
</feature>
<dbReference type="GO" id="GO:0006811">
    <property type="term" value="P:monoatomic ion transport"/>
    <property type="evidence" value="ECO:0007669"/>
    <property type="project" value="UniProtKB-KW"/>
</dbReference>
<name>A0A1Q6F695_9BACT</name>
<evidence type="ECO:0000256" key="2">
    <source>
        <dbReference type="ARBA" id="ARBA00022448"/>
    </source>
</evidence>
<comment type="caution">
    <text evidence="11">The sequence shown here is derived from an EMBL/GenBank/DDBJ whole genome shotgun (WGS) entry which is preliminary data.</text>
</comment>
<feature type="transmembrane region" description="Helical" evidence="10">
    <location>
        <begin position="348"/>
        <end position="369"/>
    </location>
</feature>
<evidence type="ECO:0000256" key="1">
    <source>
        <dbReference type="ARBA" id="ARBA00004651"/>
    </source>
</evidence>